<dbReference type="SUPFAM" id="SSF56014">
    <property type="entry name" value="Nitrite and sulphite reductase 4Fe-4S domain-like"/>
    <property type="match status" value="1"/>
</dbReference>
<dbReference type="Gene3D" id="3.50.50.60">
    <property type="entry name" value="FAD/NAD(P)-binding domain"/>
    <property type="match status" value="2"/>
</dbReference>
<dbReference type="Gene3D" id="3.30.413.10">
    <property type="entry name" value="Sulfite Reductase Hemoprotein, domain 1"/>
    <property type="match status" value="1"/>
</dbReference>
<evidence type="ECO:0000256" key="9">
    <source>
        <dbReference type="ARBA" id="ARBA00022714"/>
    </source>
</evidence>
<dbReference type="InterPro" id="IPR036188">
    <property type="entry name" value="FAD/NAD-bd_sf"/>
</dbReference>
<evidence type="ECO:0000256" key="11">
    <source>
        <dbReference type="ARBA" id="ARBA00022827"/>
    </source>
</evidence>
<evidence type="ECO:0000256" key="12">
    <source>
        <dbReference type="ARBA" id="ARBA00023002"/>
    </source>
</evidence>
<evidence type="ECO:0000256" key="15">
    <source>
        <dbReference type="ARBA" id="ARBA00023063"/>
    </source>
</evidence>
<evidence type="ECO:0000313" key="23">
    <source>
        <dbReference type="EMBL" id="MEM4989565.1"/>
    </source>
</evidence>
<dbReference type="InterPro" id="IPR006067">
    <property type="entry name" value="NO2/SO3_Rdtase_4Fe4S_dom"/>
</dbReference>
<keyword evidence="15 17" id="KW-0534">Nitrate assimilation</keyword>
<evidence type="ECO:0000256" key="1">
    <source>
        <dbReference type="ARBA" id="ARBA00001929"/>
    </source>
</evidence>
<feature type="domain" description="NADH-rubredoxin oxidoreductase C-terminal" evidence="22">
    <location>
        <begin position="323"/>
        <end position="392"/>
    </location>
</feature>
<dbReference type="CDD" id="cd19944">
    <property type="entry name" value="NirB_Fer2_BFD-like_2"/>
    <property type="match status" value="1"/>
</dbReference>
<feature type="domain" description="Nitrite/sulphite reductase 4Fe-4S" evidence="18">
    <location>
        <begin position="635"/>
        <end position="758"/>
    </location>
</feature>
<dbReference type="InterPro" id="IPR016156">
    <property type="entry name" value="FAD/NAD-linked_Rdtase_dimer_sf"/>
</dbReference>
<evidence type="ECO:0000256" key="5">
    <source>
        <dbReference type="ARBA" id="ARBA00010429"/>
    </source>
</evidence>
<dbReference type="InterPro" id="IPR041854">
    <property type="entry name" value="BFD-like_2Fe2S-bd_dom_sf"/>
</dbReference>
<comment type="cofactor">
    <cofactor evidence="3 17">
        <name>FAD</name>
        <dbReference type="ChEBI" id="CHEBI:57692"/>
    </cofactor>
</comment>
<keyword evidence="11 17" id="KW-0274">FAD</keyword>
<keyword evidence="10" id="KW-0479">Metal-binding</keyword>
<comment type="similarity">
    <text evidence="5">Belongs to the nitrite and sulfite reductase 4Fe-4S domain family.</text>
</comment>
<keyword evidence="9" id="KW-0001">2Fe-2S</keyword>
<keyword evidence="7" id="KW-0349">Heme</keyword>
<dbReference type="SUPFAM" id="SSF51905">
    <property type="entry name" value="FAD/NAD(P)-binding domain"/>
    <property type="match status" value="1"/>
</dbReference>
<keyword evidence="6" id="KW-0004">4Fe-4S</keyword>
<evidence type="ECO:0000256" key="17">
    <source>
        <dbReference type="PIRNR" id="PIRNR037149"/>
    </source>
</evidence>
<evidence type="ECO:0000256" key="4">
    <source>
        <dbReference type="ARBA" id="ARBA00005096"/>
    </source>
</evidence>
<comment type="cofactor">
    <cofactor evidence="2">
        <name>[4Fe-4S] cluster</name>
        <dbReference type="ChEBI" id="CHEBI:49883"/>
    </cofactor>
</comment>
<dbReference type="InterPro" id="IPR041575">
    <property type="entry name" value="Rubredoxin_C"/>
</dbReference>
<dbReference type="Pfam" id="PF04324">
    <property type="entry name" value="Fer2_BFD"/>
    <property type="match status" value="1"/>
</dbReference>
<dbReference type="PANTHER" id="PTHR43809:SF1">
    <property type="entry name" value="NITRITE REDUCTASE (NADH) LARGE SUBUNIT"/>
    <property type="match status" value="1"/>
</dbReference>
<sequence>MKIIVIGHGMVGHKFLECLVDAGAPDIEVTVLCEEPRPAYDRVHLSAFFSGKSAQDLSLVAPGFFERTRIDLKLNAKAQQIDSAAKTVTFNLDGVSHTLPYDKLVIATGSYPFVPTLAGNQRKDCFVYRTIEDLEAMLECGKRSRSGVVIGGGLLGLECAKALRDMQLETHVVEFAPRLMAVQVDESGGRILRQKIEELGVTAHTQKNTLEIVDGKSGTHRMNFDDGTHLDTDMIVFSAGIRPRDELARDSGLKVGERGGIVIDNSCRSSDPDIYAIGECALWNGRIFGLVAPGYDMARIAAKHMLAAGGSTAVPEFNGADMSTKLKLMGVDVASIGDPHGKEAGSRSYQFTDERKQIYKKIVVSECGKYLLGGVMVGDASEYGTLLQMMLNRIELPASPEFLILPQADGQARVGLGVDALPDTAQICSCNNVSKGDLCAAVGGGATSIGALKSCTKAGTSCGGCVALVTQIMKAEMKKQGMAVNNHVCEHFPYSRQELFHLIKVGQIKTFGALLEQHGKGLGCDICKPVAASILASCWNDFVLKKEHANLQDSNDYFLGNIQKDGTYSVVPRMAGGEVTPDGLIAVGQVAKKYGLYTKITGGQRVDLFGARVEQLPLIWEELIAAGFESGHAYGKSLRTVKSCVGSTWCRYGVDDSVGLAIALENRYKGLRAPHKIKFGVSGCTRECAEAQGKDVGIIATEKGWNLYVCGNGGMKPRHAELLASDLDRATLIQTIDRFLMFYIRTADRLQRTSVWRDNLEGGLDYLKQVVVQDKLNIAAELEADMQHVVDTYECEWKKAVTDAETRKRFQHFVNSDQADSNVVFVEERGQIRPATVTERKRISIPVVVETV</sequence>
<keyword evidence="13" id="KW-0408">Iron</keyword>
<proteinExistence type="inferred from homology"/>
<dbReference type="PIRSF" id="PIRSF037149">
    <property type="entry name" value="NirB"/>
    <property type="match status" value="1"/>
</dbReference>
<evidence type="ECO:0000256" key="8">
    <source>
        <dbReference type="ARBA" id="ARBA00022630"/>
    </source>
</evidence>
<evidence type="ECO:0000259" key="21">
    <source>
        <dbReference type="Pfam" id="PF07992"/>
    </source>
</evidence>
<dbReference type="NCBIfam" id="NF011565">
    <property type="entry name" value="PRK14989.1"/>
    <property type="match status" value="1"/>
</dbReference>
<evidence type="ECO:0000259" key="19">
    <source>
        <dbReference type="Pfam" id="PF03460"/>
    </source>
</evidence>
<dbReference type="InterPro" id="IPR005117">
    <property type="entry name" value="NiRdtase/SiRdtase_haem-b_fer"/>
</dbReference>
<name>A0ABU9PZZ4_9BURK</name>
<dbReference type="PROSITE" id="PS00365">
    <property type="entry name" value="NIR_SIR"/>
    <property type="match status" value="1"/>
</dbReference>
<dbReference type="SUPFAM" id="SSF55124">
    <property type="entry name" value="Nitrite/Sulfite reductase N-terminal domain-like"/>
    <property type="match status" value="1"/>
</dbReference>
<evidence type="ECO:0000256" key="14">
    <source>
        <dbReference type="ARBA" id="ARBA00023014"/>
    </source>
</evidence>
<organism evidence="23 24">
    <name type="scientific">Collimonas rhizosphaerae</name>
    <dbReference type="NCBI Taxonomy" id="3126357"/>
    <lineage>
        <taxon>Bacteria</taxon>
        <taxon>Pseudomonadati</taxon>
        <taxon>Pseudomonadota</taxon>
        <taxon>Betaproteobacteria</taxon>
        <taxon>Burkholderiales</taxon>
        <taxon>Oxalobacteraceae</taxon>
        <taxon>Collimonas</taxon>
    </lineage>
</organism>
<dbReference type="NCBIfam" id="TIGR02374">
    <property type="entry name" value="nitri_red_nirB"/>
    <property type="match status" value="1"/>
</dbReference>
<dbReference type="Gene3D" id="1.10.10.1100">
    <property type="entry name" value="BFD-like [2Fe-2S]-binding domain"/>
    <property type="match status" value="1"/>
</dbReference>
<keyword evidence="14" id="KW-0411">Iron-sulfur</keyword>
<feature type="domain" description="FAD/NAD(P)-binding" evidence="21">
    <location>
        <begin position="1"/>
        <end position="285"/>
    </location>
</feature>
<protein>
    <submittedName>
        <fullName evidence="23">Nitrite reductase large subunit NirB</fullName>
    </submittedName>
</protein>
<reference evidence="23 24" key="1">
    <citation type="submission" date="2024-02" db="EMBL/GenBank/DDBJ databases">
        <title>Draft genome sequence of Collimonas sp. strain H4R21, an effective mineral-weathering bacterial strain isolated from the beech rhizosphere.</title>
        <authorList>
            <person name="Morin E."/>
            <person name="Uroz S."/>
            <person name="Leveau J.H.J."/>
            <person name="Kumar R."/>
            <person name="Rey M.W."/>
            <person name="Pham J."/>
        </authorList>
    </citation>
    <scope>NUCLEOTIDE SEQUENCE [LARGE SCALE GENOMIC DNA]</scope>
    <source>
        <strain evidence="23 24">H4R21</strain>
    </source>
</reference>
<evidence type="ECO:0000256" key="16">
    <source>
        <dbReference type="ARBA" id="ARBA00034078"/>
    </source>
</evidence>
<dbReference type="InterPro" id="IPR017121">
    <property type="entry name" value="Nitrite_Rdtase_lsu"/>
</dbReference>
<dbReference type="InterPro" id="IPR052034">
    <property type="entry name" value="NasD-like"/>
</dbReference>
<evidence type="ECO:0000256" key="13">
    <source>
        <dbReference type="ARBA" id="ARBA00023004"/>
    </source>
</evidence>
<dbReference type="InterPro" id="IPR007419">
    <property type="entry name" value="BFD-like_2Fe2S-bd_dom"/>
</dbReference>
<dbReference type="InterPro" id="IPR023753">
    <property type="entry name" value="FAD/NAD-binding_dom"/>
</dbReference>
<comment type="cofactor">
    <cofactor evidence="1">
        <name>siroheme</name>
        <dbReference type="ChEBI" id="CHEBI:60052"/>
    </cofactor>
</comment>
<dbReference type="InterPro" id="IPR012744">
    <property type="entry name" value="Nitri_red_NirB"/>
</dbReference>
<dbReference type="Proteomes" id="UP001495910">
    <property type="component" value="Unassembled WGS sequence"/>
</dbReference>
<keyword evidence="12" id="KW-0560">Oxidoreductase</keyword>
<evidence type="ECO:0000259" key="18">
    <source>
        <dbReference type="Pfam" id="PF01077"/>
    </source>
</evidence>
<dbReference type="EMBL" id="JBANDC010000015">
    <property type="protein sequence ID" value="MEM4989565.1"/>
    <property type="molecule type" value="Genomic_DNA"/>
</dbReference>
<gene>
    <name evidence="23" type="primary">nirB</name>
    <name evidence="23" type="ORF">V8G57_19415</name>
</gene>
<evidence type="ECO:0000256" key="2">
    <source>
        <dbReference type="ARBA" id="ARBA00001966"/>
    </source>
</evidence>
<dbReference type="Pfam" id="PF01077">
    <property type="entry name" value="NIR_SIR"/>
    <property type="match status" value="1"/>
</dbReference>
<dbReference type="InterPro" id="IPR006066">
    <property type="entry name" value="NO2/SO3_Rdtase_FeS/sirohaem_BS"/>
</dbReference>
<evidence type="ECO:0000256" key="6">
    <source>
        <dbReference type="ARBA" id="ARBA00022485"/>
    </source>
</evidence>
<keyword evidence="8 17" id="KW-0285">Flavoprotein</keyword>
<evidence type="ECO:0000256" key="7">
    <source>
        <dbReference type="ARBA" id="ARBA00022617"/>
    </source>
</evidence>
<dbReference type="RefSeq" id="WP_342830742.1">
    <property type="nucleotide sequence ID" value="NZ_JBANDC010000015.1"/>
</dbReference>
<evidence type="ECO:0000256" key="3">
    <source>
        <dbReference type="ARBA" id="ARBA00001974"/>
    </source>
</evidence>
<evidence type="ECO:0000259" key="20">
    <source>
        <dbReference type="Pfam" id="PF04324"/>
    </source>
</evidence>
<keyword evidence="24" id="KW-1185">Reference proteome</keyword>
<dbReference type="Pfam" id="PF03460">
    <property type="entry name" value="NIR_SIR_ferr"/>
    <property type="match status" value="1"/>
</dbReference>
<evidence type="ECO:0000259" key="22">
    <source>
        <dbReference type="Pfam" id="PF18267"/>
    </source>
</evidence>
<evidence type="ECO:0000256" key="10">
    <source>
        <dbReference type="ARBA" id="ARBA00022723"/>
    </source>
</evidence>
<accession>A0ABU9PZZ4</accession>
<dbReference type="PRINTS" id="PR00411">
    <property type="entry name" value="PNDRDTASEI"/>
</dbReference>
<dbReference type="PRINTS" id="PR00397">
    <property type="entry name" value="SIROHAEM"/>
</dbReference>
<feature type="domain" description="Nitrite/Sulfite reductase ferredoxin-like" evidence="19">
    <location>
        <begin position="563"/>
        <end position="625"/>
    </location>
</feature>
<dbReference type="Gene3D" id="3.30.390.30">
    <property type="match status" value="1"/>
</dbReference>
<dbReference type="Pfam" id="PF18267">
    <property type="entry name" value="Rubredoxin_C"/>
    <property type="match status" value="1"/>
</dbReference>
<comment type="cofactor">
    <cofactor evidence="16">
        <name>[2Fe-2S] cluster</name>
        <dbReference type="ChEBI" id="CHEBI:190135"/>
    </cofactor>
</comment>
<dbReference type="InterPro" id="IPR045854">
    <property type="entry name" value="NO2/SO3_Rdtase_4Fe4S_sf"/>
</dbReference>
<feature type="domain" description="BFD-like [2Fe-2S]-binding" evidence="20">
    <location>
        <begin position="427"/>
        <end position="474"/>
    </location>
</feature>
<dbReference type="PRINTS" id="PR00368">
    <property type="entry name" value="FADPNR"/>
</dbReference>
<comment type="caution">
    <text evidence="23">The sequence shown here is derived from an EMBL/GenBank/DDBJ whole genome shotgun (WGS) entry which is preliminary data.</text>
</comment>
<dbReference type="InterPro" id="IPR036136">
    <property type="entry name" value="Nit/Sulf_reduc_fer-like_dom_sf"/>
</dbReference>
<dbReference type="PANTHER" id="PTHR43809">
    <property type="entry name" value="NITRITE REDUCTASE (NADH) LARGE SUBUNIT"/>
    <property type="match status" value="1"/>
</dbReference>
<evidence type="ECO:0000313" key="24">
    <source>
        <dbReference type="Proteomes" id="UP001495910"/>
    </source>
</evidence>
<comment type="pathway">
    <text evidence="4">Nitrogen metabolism; nitrate reduction (assimilation).</text>
</comment>
<dbReference type="CDD" id="cd19943">
    <property type="entry name" value="NirB_Fer2_BFD-like_1"/>
    <property type="match status" value="1"/>
</dbReference>
<dbReference type="Pfam" id="PF07992">
    <property type="entry name" value="Pyr_redox_2"/>
    <property type="match status" value="1"/>
</dbReference>